<evidence type="ECO:0000313" key="2">
    <source>
        <dbReference type="Proteomes" id="UP001215598"/>
    </source>
</evidence>
<dbReference type="EMBL" id="JARKIB010000183">
    <property type="protein sequence ID" value="KAJ7726878.1"/>
    <property type="molecule type" value="Genomic_DNA"/>
</dbReference>
<proteinExistence type="predicted"/>
<evidence type="ECO:0000313" key="1">
    <source>
        <dbReference type="EMBL" id="KAJ7726878.1"/>
    </source>
</evidence>
<dbReference type="AlphaFoldDB" id="A0AAD7HT17"/>
<feature type="non-terminal residue" evidence="1">
    <location>
        <position position="100"/>
    </location>
</feature>
<organism evidence="1 2">
    <name type="scientific">Mycena metata</name>
    <dbReference type="NCBI Taxonomy" id="1033252"/>
    <lineage>
        <taxon>Eukaryota</taxon>
        <taxon>Fungi</taxon>
        <taxon>Dikarya</taxon>
        <taxon>Basidiomycota</taxon>
        <taxon>Agaricomycotina</taxon>
        <taxon>Agaricomycetes</taxon>
        <taxon>Agaricomycetidae</taxon>
        <taxon>Agaricales</taxon>
        <taxon>Marasmiineae</taxon>
        <taxon>Mycenaceae</taxon>
        <taxon>Mycena</taxon>
    </lineage>
</organism>
<comment type="caution">
    <text evidence="1">The sequence shown here is derived from an EMBL/GenBank/DDBJ whole genome shotgun (WGS) entry which is preliminary data.</text>
</comment>
<accession>A0AAD7HT17</accession>
<feature type="non-terminal residue" evidence="1">
    <location>
        <position position="1"/>
    </location>
</feature>
<dbReference type="Proteomes" id="UP001215598">
    <property type="component" value="Unassembled WGS sequence"/>
</dbReference>
<name>A0AAD7HT17_9AGAR</name>
<reference evidence="1" key="1">
    <citation type="submission" date="2023-03" db="EMBL/GenBank/DDBJ databases">
        <title>Massive genome expansion in bonnet fungi (Mycena s.s.) driven by repeated elements and novel gene families across ecological guilds.</title>
        <authorList>
            <consortium name="Lawrence Berkeley National Laboratory"/>
            <person name="Harder C.B."/>
            <person name="Miyauchi S."/>
            <person name="Viragh M."/>
            <person name="Kuo A."/>
            <person name="Thoen E."/>
            <person name="Andreopoulos B."/>
            <person name="Lu D."/>
            <person name="Skrede I."/>
            <person name="Drula E."/>
            <person name="Henrissat B."/>
            <person name="Morin E."/>
            <person name="Kohler A."/>
            <person name="Barry K."/>
            <person name="LaButti K."/>
            <person name="Morin E."/>
            <person name="Salamov A."/>
            <person name="Lipzen A."/>
            <person name="Mereny Z."/>
            <person name="Hegedus B."/>
            <person name="Baldrian P."/>
            <person name="Stursova M."/>
            <person name="Weitz H."/>
            <person name="Taylor A."/>
            <person name="Grigoriev I.V."/>
            <person name="Nagy L.G."/>
            <person name="Martin F."/>
            <person name="Kauserud H."/>
        </authorList>
    </citation>
    <scope>NUCLEOTIDE SEQUENCE</scope>
    <source>
        <strain evidence="1">CBHHK182m</strain>
    </source>
</reference>
<sequence length="100" mass="11180">FQNCLSGLKALWRLCPAAVITVVFAHHCWFPSTSIRIRSISTYWTLDCKTTPSRLLKCNCSFDGLLTLVHDGRRVKDCCQSAPGKAVARVIFLCSMSSRN</sequence>
<protein>
    <submittedName>
        <fullName evidence="1">Uncharacterized protein</fullName>
    </submittedName>
</protein>
<gene>
    <name evidence="1" type="ORF">B0H16DRAFT_1591548</name>
</gene>
<keyword evidence="2" id="KW-1185">Reference proteome</keyword>